<dbReference type="AlphaFoldDB" id="A0A8J6IUG5"/>
<comment type="caution">
    <text evidence="2">The sequence shown here is derived from an EMBL/GenBank/DDBJ whole genome shotgun (WGS) entry which is preliminary data.</text>
</comment>
<evidence type="ECO:0000313" key="3">
    <source>
        <dbReference type="Proteomes" id="UP000601768"/>
    </source>
</evidence>
<evidence type="ECO:0000313" key="2">
    <source>
        <dbReference type="EMBL" id="MBC3766459.1"/>
    </source>
</evidence>
<reference evidence="2" key="2">
    <citation type="submission" date="2020-08" db="EMBL/GenBank/DDBJ databases">
        <authorList>
            <person name="Lai Q."/>
        </authorList>
    </citation>
    <scope>NUCLEOTIDE SEQUENCE</scope>
    <source>
        <strain evidence="2">S27-2</strain>
    </source>
</reference>
<evidence type="ECO:0000259" key="1">
    <source>
        <dbReference type="Pfam" id="PF20243"/>
    </source>
</evidence>
<dbReference type="Pfam" id="PF20243">
    <property type="entry name" value="MbnP"/>
    <property type="match status" value="1"/>
</dbReference>
<accession>A0A8J6IUG5</accession>
<dbReference type="InterPro" id="IPR023977">
    <property type="entry name" value="MbnP-like"/>
</dbReference>
<dbReference type="EMBL" id="JACNEP010000007">
    <property type="protein sequence ID" value="MBC3766459.1"/>
    <property type="molecule type" value="Genomic_DNA"/>
</dbReference>
<keyword evidence="3" id="KW-1185">Reference proteome</keyword>
<dbReference type="Proteomes" id="UP000601768">
    <property type="component" value="Unassembled WGS sequence"/>
</dbReference>
<proteinExistence type="predicted"/>
<dbReference type="NCBIfam" id="TIGR04052">
    <property type="entry name" value="MbnP_like_WxW"/>
    <property type="match status" value="1"/>
</dbReference>
<sequence>MKFNIQSEQQSLSCTGEINANEQLWNIEKFGFFISDLRVKTTAGWQALDWVESNWASKHTGLIYLSDDCQMPGRGNLMLQTEQQIKWPDVTNIRFTVGVPFEENHANPLTQNSPLNMPVMFWSWQGGHKFLRLDLQNEQTAWAFHLGSTGCEAASQMRRPEKACSKPNSIDIEIANPTSNQITVNIDALFNSMVLNNQTSCTFHHGQSDACESLINKVPAMFGVK</sequence>
<reference evidence="2" key="1">
    <citation type="journal article" date="2018" name="Int. J. Syst. Evol. Microbiol.">
        <title>Neptunicella marina gen. nov., sp. nov., isolated from surface seawater.</title>
        <authorList>
            <person name="Liu X."/>
            <person name="Lai Q."/>
            <person name="Du Y."/>
            <person name="Zhang X."/>
            <person name="Liu Z."/>
            <person name="Sun F."/>
            <person name="Shao Z."/>
        </authorList>
    </citation>
    <scope>NUCLEOTIDE SEQUENCE</scope>
    <source>
        <strain evidence="2">S27-2</strain>
    </source>
</reference>
<feature type="domain" description="Copper-binding protein MbnP-like" evidence="1">
    <location>
        <begin position="2"/>
        <end position="202"/>
    </location>
</feature>
<organism evidence="2 3">
    <name type="scientific">Neptunicella marina</name>
    <dbReference type="NCBI Taxonomy" id="2125989"/>
    <lineage>
        <taxon>Bacteria</taxon>
        <taxon>Pseudomonadati</taxon>
        <taxon>Pseudomonadota</taxon>
        <taxon>Gammaproteobacteria</taxon>
        <taxon>Alteromonadales</taxon>
        <taxon>Alteromonadaceae</taxon>
        <taxon>Neptunicella</taxon>
    </lineage>
</organism>
<name>A0A8J6IUG5_9ALTE</name>
<dbReference type="RefSeq" id="WP_186506976.1">
    <property type="nucleotide sequence ID" value="NZ_JACNEP010000007.1"/>
</dbReference>
<gene>
    <name evidence="2" type="ORF">H8B19_11270</name>
</gene>
<protein>
    <submittedName>
        <fullName evidence="2">Metallo-mystery pair system four-Cys motif protein</fullName>
    </submittedName>
</protein>
<dbReference type="InterPro" id="IPR046863">
    <property type="entry name" value="MbnP-like_dom"/>
</dbReference>